<evidence type="ECO:0000313" key="2">
    <source>
        <dbReference type="Proteomes" id="UP000240368"/>
    </source>
</evidence>
<dbReference type="EMBL" id="KY883644">
    <property type="protein sequence ID" value="ASV42920.1"/>
    <property type="molecule type" value="Genomic_DNA"/>
</dbReference>
<accession>A0A2D0YK74</accession>
<dbReference type="Proteomes" id="UP000240368">
    <property type="component" value="Segment"/>
</dbReference>
<name>A0A2D0YK74_9CAUD</name>
<protein>
    <submittedName>
        <fullName evidence="1">Uncharacterized protein</fullName>
    </submittedName>
</protein>
<sequence length="130" mass="14912">MSNTQKTTMTFTGNLSVDFTFIARDLETFEENLKELQELSQGESFEKLPVKNQVMTKLVLEAYQKEGLEGGIRELVRFNLRNGMNELMRDEMTLNDKTVTMKVAPCRLKLDTAEKVRNQQVVVNAAYEQA</sequence>
<evidence type="ECO:0000313" key="1">
    <source>
        <dbReference type="EMBL" id="ASV42920.1"/>
    </source>
</evidence>
<reference evidence="1 2" key="1">
    <citation type="journal article" date="2017" name="Sci. Rep.">
        <title>Analysis of the CRISPR-Cas system in bacteriophages active on epidemic strains of Vibrio cholerae in Bangladesh.</title>
        <authorList>
            <person name="Naser I.B."/>
            <person name="Hoque M.M."/>
            <person name="Nahid M.A."/>
            <person name="Tareq T.M."/>
            <person name="Rocky M.K."/>
            <person name="Faruque S.M."/>
        </authorList>
    </citation>
    <scope>NUCLEOTIDE SEQUENCE [LARGE SCALE GENOMIC DNA]</scope>
</reference>
<organism evidence="1 2">
    <name type="scientific">Vibrio phage JSF30</name>
    <dbReference type="NCBI Taxonomy" id="1983607"/>
    <lineage>
        <taxon>Viruses</taxon>
        <taxon>Duplodnaviria</taxon>
        <taxon>Heunggongvirae</taxon>
        <taxon>Uroviricota</taxon>
        <taxon>Caudoviricetes</taxon>
        <taxon>Autographivirales</taxon>
        <taxon>Autotranscriptaviridae</taxon>
        <taxon>Studiervirinae</taxon>
        <taxon>Chatterjeevirus</taxon>
        <taxon>Chatterjeevirus ICP3</taxon>
    </lineage>
</organism>
<proteinExistence type="predicted"/>